<dbReference type="PANTHER" id="PTHR36766:SF60">
    <property type="entry name" value="NB-ARC DOMAIN-CONTAINING PROTEIN"/>
    <property type="match status" value="1"/>
</dbReference>
<dbReference type="AlphaFoldDB" id="A0A0A9C037"/>
<evidence type="ECO:0000313" key="9">
    <source>
        <dbReference type="EMBL" id="JAD66770.1"/>
    </source>
</evidence>
<evidence type="ECO:0000256" key="1">
    <source>
        <dbReference type="ARBA" id="ARBA00008894"/>
    </source>
</evidence>
<sequence>MIKRGNDTMEEVALALTGLRLAVSPILKMLLANASTYLGVDMASEFHELETMIMPRLGLVIEAAEKSVHKGKLEAWLWQLKEAFYNAEDLLDKHEYNLLKRKAKRGKNSSPGVDASSIKAKIMKPFCVATSRESNFLPENRKIIHQLNELKTILAKAKDFHAFLGLPAGVIAELPTSATAIVSAATSLAPPRVFGRDTDCDHIIDLLTKKPAAEDNSARYSGLAIIAHGGAGKSTLAQYVYNDNRVTEHFDVRMWVYISCKLDVHRHTRKIIESATNRECPRVDNIDTLQ</sequence>
<dbReference type="InterPro" id="IPR002182">
    <property type="entry name" value="NB-ARC"/>
</dbReference>
<keyword evidence="6" id="KW-0067">ATP-binding</keyword>
<dbReference type="SUPFAM" id="SSF52540">
    <property type="entry name" value="P-loop containing nucleoside triphosphate hydrolases"/>
    <property type="match status" value="1"/>
</dbReference>
<evidence type="ECO:0000256" key="4">
    <source>
        <dbReference type="ARBA" id="ARBA00022741"/>
    </source>
</evidence>
<evidence type="ECO:0000256" key="5">
    <source>
        <dbReference type="ARBA" id="ARBA00022821"/>
    </source>
</evidence>
<organism evidence="9">
    <name type="scientific">Arundo donax</name>
    <name type="common">Giant reed</name>
    <name type="synonym">Donax arundinaceus</name>
    <dbReference type="NCBI Taxonomy" id="35708"/>
    <lineage>
        <taxon>Eukaryota</taxon>
        <taxon>Viridiplantae</taxon>
        <taxon>Streptophyta</taxon>
        <taxon>Embryophyta</taxon>
        <taxon>Tracheophyta</taxon>
        <taxon>Spermatophyta</taxon>
        <taxon>Magnoliopsida</taxon>
        <taxon>Liliopsida</taxon>
        <taxon>Poales</taxon>
        <taxon>Poaceae</taxon>
        <taxon>PACMAD clade</taxon>
        <taxon>Arundinoideae</taxon>
        <taxon>Arundineae</taxon>
        <taxon>Arundo</taxon>
    </lineage>
</organism>
<feature type="domain" description="Disease resistance N-terminal" evidence="8">
    <location>
        <begin position="43"/>
        <end position="108"/>
    </location>
</feature>
<evidence type="ECO:0000259" key="8">
    <source>
        <dbReference type="Pfam" id="PF18052"/>
    </source>
</evidence>
<evidence type="ECO:0000256" key="2">
    <source>
        <dbReference type="ARBA" id="ARBA00022614"/>
    </source>
</evidence>
<dbReference type="GO" id="GO:0006952">
    <property type="term" value="P:defense response"/>
    <property type="evidence" value="ECO:0007669"/>
    <property type="project" value="UniProtKB-KW"/>
</dbReference>
<evidence type="ECO:0008006" key="10">
    <source>
        <dbReference type="Google" id="ProtNLM"/>
    </source>
</evidence>
<evidence type="ECO:0000256" key="3">
    <source>
        <dbReference type="ARBA" id="ARBA00022737"/>
    </source>
</evidence>
<evidence type="ECO:0000259" key="7">
    <source>
        <dbReference type="Pfam" id="PF00931"/>
    </source>
</evidence>
<protein>
    <recommendedName>
        <fullName evidence="10">NB-ARC domain-containing protein</fullName>
    </recommendedName>
</protein>
<dbReference type="Gene3D" id="1.20.5.4130">
    <property type="match status" value="1"/>
</dbReference>
<dbReference type="InterPro" id="IPR041118">
    <property type="entry name" value="Rx_N"/>
</dbReference>
<dbReference type="EMBL" id="GBRH01231125">
    <property type="protein sequence ID" value="JAD66770.1"/>
    <property type="molecule type" value="Transcribed_RNA"/>
</dbReference>
<keyword evidence="2" id="KW-0433">Leucine-rich repeat</keyword>
<reference evidence="9" key="2">
    <citation type="journal article" date="2015" name="Data Brief">
        <title>Shoot transcriptome of the giant reed, Arundo donax.</title>
        <authorList>
            <person name="Barrero R.A."/>
            <person name="Guerrero F.D."/>
            <person name="Moolhuijzen P."/>
            <person name="Goolsby J.A."/>
            <person name="Tidwell J."/>
            <person name="Bellgard S.E."/>
            <person name="Bellgard M.I."/>
        </authorList>
    </citation>
    <scope>NUCLEOTIDE SEQUENCE</scope>
    <source>
        <tissue evidence="9">Shoot tissue taken approximately 20 cm above the soil surface</tissue>
    </source>
</reference>
<reference evidence="9" key="1">
    <citation type="submission" date="2014-09" db="EMBL/GenBank/DDBJ databases">
        <authorList>
            <person name="Magalhaes I.L.F."/>
            <person name="Oliveira U."/>
            <person name="Santos F.R."/>
            <person name="Vidigal T.H.D.A."/>
            <person name="Brescovit A.D."/>
            <person name="Santos A.J."/>
        </authorList>
    </citation>
    <scope>NUCLEOTIDE SEQUENCE</scope>
    <source>
        <tissue evidence="9">Shoot tissue taken approximately 20 cm above the soil surface</tissue>
    </source>
</reference>
<dbReference type="InterPro" id="IPR027417">
    <property type="entry name" value="P-loop_NTPase"/>
</dbReference>
<dbReference type="Pfam" id="PF00931">
    <property type="entry name" value="NB-ARC"/>
    <property type="match status" value="1"/>
</dbReference>
<name>A0A0A9C037_ARUDO</name>
<proteinExistence type="inferred from homology"/>
<dbReference type="PANTHER" id="PTHR36766">
    <property type="entry name" value="PLANT BROAD-SPECTRUM MILDEW RESISTANCE PROTEIN RPW8"/>
    <property type="match status" value="1"/>
</dbReference>
<accession>A0A0A9C037</accession>
<dbReference type="Gene3D" id="3.40.50.300">
    <property type="entry name" value="P-loop containing nucleotide triphosphate hydrolases"/>
    <property type="match status" value="1"/>
</dbReference>
<keyword evidence="5" id="KW-0611">Plant defense</keyword>
<evidence type="ECO:0000256" key="6">
    <source>
        <dbReference type="ARBA" id="ARBA00022840"/>
    </source>
</evidence>
<feature type="domain" description="NB-ARC" evidence="7">
    <location>
        <begin position="201"/>
        <end position="274"/>
    </location>
</feature>
<dbReference type="GO" id="GO:0043531">
    <property type="term" value="F:ADP binding"/>
    <property type="evidence" value="ECO:0007669"/>
    <property type="project" value="InterPro"/>
</dbReference>
<keyword evidence="4" id="KW-0547">Nucleotide-binding</keyword>
<comment type="similarity">
    <text evidence="1">Belongs to the disease resistance NB-LRR family.</text>
</comment>
<dbReference type="Pfam" id="PF18052">
    <property type="entry name" value="Rx_N"/>
    <property type="match status" value="1"/>
</dbReference>
<keyword evidence="3" id="KW-0677">Repeat</keyword>
<dbReference type="GO" id="GO:0005524">
    <property type="term" value="F:ATP binding"/>
    <property type="evidence" value="ECO:0007669"/>
    <property type="project" value="UniProtKB-KW"/>
</dbReference>